<name>A0A6U3CCT7_9EUKA</name>
<reference evidence="1" key="1">
    <citation type="submission" date="2021-01" db="EMBL/GenBank/DDBJ databases">
        <authorList>
            <person name="Corre E."/>
            <person name="Pelletier E."/>
            <person name="Niang G."/>
            <person name="Scheremetjew M."/>
            <person name="Finn R."/>
            <person name="Kale V."/>
            <person name="Holt S."/>
            <person name="Cochrane G."/>
            <person name="Meng A."/>
            <person name="Brown T."/>
            <person name="Cohen L."/>
        </authorList>
    </citation>
    <scope>NUCLEOTIDE SEQUENCE</scope>
    <source>
        <strain evidence="1">CCCM811</strain>
    </source>
</reference>
<evidence type="ECO:0000313" key="1">
    <source>
        <dbReference type="EMBL" id="CAE0674032.1"/>
    </source>
</evidence>
<dbReference type="AlphaFoldDB" id="A0A6U3CCT7"/>
<dbReference type="EMBL" id="HBIV01036143">
    <property type="protein sequence ID" value="CAE0674032.1"/>
    <property type="molecule type" value="Transcribed_RNA"/>
</dbReference>
<proteinExistence type="predicted"/>
<protein>
    <submittedName>
        <fullName evidence="1">Uncharacterized protein</fullName>
    </submittedName>
</protein>
<accession>A0A6U3CCT7</accession>
<gene>
    <name evidence="1" type="ORF">LGLO00237_LOCUS25806</name>
</gene>
<organism evidence="1">
    <name type="scientific">Lotharella globosa</name>
    <dbReference type="NCBI Taxonomy" id="91324"/>
    <lineage>
        <taxon>Eukaryota</taxon>
        <taxon>Sar</taxon>
        <taxon>Rhizaria</taxon>
        <taxon>Cercozoa</taxon>
        <taxon>Chlorarachniophyceae</taxon>
        <taxon>Lotharella</taxon>
    </lineage>
</organism>
<sequence>MATAEHPPQELVDRVDDEKDQFEVKHYDVRCCCDWFCCHSKDLALRNDELYYKSWCAPCNCGEEKHYPYGELSGVGEVKQCCCCPAINPGFVQEGETPFMLGCCGDQEITTEVVEELKKRTRARGDIGQMKKTEQIKEDMNVLLAKVSKLEANVAAIMKHLKVPPPGETSEQKMQ</sequence>